<dbReference type="GO" id="GO:0005536">
    <property type="term" value="F:D-glucose binding"/>
    <property type="evidence" value="ECO:0007669"/>
    <property type="project" value="InterPro"/>
</dbReference>
<keyword evidence="6" id="KW-0067">ATP-binding</keyword>
<dbReference type="InterPro" id="IPR001312">
    <property type="entry name" value="Hexokinase"/>
</dbReference>
<protein>
    <recommendedName>
        <fullName evidence="6">Phosphotransferase</fullName>
        <ecNumber evidence="6">2.7.1.-</ecNumber>
    </recommendedName>
</protein>
<evidence type="ECO:0000313" key="8">
    <source>
        <dbReference type="EMBL" id="RZC72404.1"/>
    </source>
</evidence>
<evidence type="ECO:0000256" key="1">
    <source>
        <dbReference type="ARBA" id="ARBA00004888"/>
    </source>
</evidence>
<dbReference type="PANTHER" id="PTHR19443">
    <property type="entry name" value="HEXOKINASE"/>
    <property type="match status" value="1"/>
</dbReference>
<evidence type="ECO:0000256" key="6">
    <source>
        <dbReference type="RuleBase" id="RU362007"/>
    </source>
</evidence>
<evidence type="ECO:0000256" key="5">
    <source>
        <dbReference type="ARBA" id="ARBA00047905"/>
    </source>
</evidence>
<dbReference type="Pfam" id="PF00349">
    <property type="entry name" value="Hexokinase_1"/>
    <property type="match status" value="1"/>
</dbReference>
<feature type="domain" description="Hexokinase N-terminal" evidence="7">
    <location>
        <begin position="62"/>
        <end position="206"/>
    </location>
</feature>
<dbReference type="GO" id="GO:0005739">
    <property type="term" value="C:mitochondrion"/>
    <property type="evidence" value="ECO:0007669"/>
    <property type="project" value="TreeGrafter"/>
</dbReference>
<dbReference type="EC" id="2.7.1.-" evidence="6"/>
<dbReference type="GO" id="GO:0006006">
    <property type="term" value="P:glucose metabolic process"/>
    <property type="evidence" value="ECO:0007669"/>
    <property type="project" value="TreeGrafter"/>
</dbReference>
<dbReference type="GO" id="GO:0004340">
    <property type="term" value="F:glucokinase activity"/>
    <property type="evidence" value="ECO:0007669"/>
    <property type="project" value="TreeGrafter"/>
</dbReference>
<dbReference type="InterPro" id="IPR043129">
    <property type="entry name" value="ATPase_NBD"/>
</dbReference>
<comment type="similarity">
    <text evidence="6">Belongs to the hexokinase family.</text>
</comment>
<sequence>MPGRGIEPANKVRDTFLKFFREKDQKMKRVCDTQKFIRAAAVCVAAAIIETHRMKSKAMSILKEFEENCATPIGKLRQVADAMTAEMHAGLAASEGEGGSKLKMLNSYVENLPTGDEHGLFYALDLGGTNFRVLRVQLGGRDGRVVKQEFTEVSIPPALMTSATSSQLIDFIGKELARFIATEGEGFFLPPGTRTELGFTFSFPVKMWW</sequence>
<reference evidence="8 9" key="1">
    <citation type="journal article" date="2018" name="Science">
        <title>The opium poppy genome and morphinan production.</title>
        <authorList>
            <person name="Guo L."/>
            <person name="Winzer T."/>
            <person name="Yang X."/>
            <person name="Li Y."/>
            <person name="Ning Z."/>
            <person name="He Z."/>
            <person name="Teodor R."/>
            <person name="Lu Y."/>
            <person name="Bowser T.A."/>
            <person name="Graham I.A."/>
            <person name="Ye K."/>
        </authorList>
    </citation>
    <scope>NUCLEOTIDE SEQUENCE [LARGE SCALE GENOMIC DNA]</scope>
    <source>
        <strain evidence="9">cv. HN1</strain>
        <tissue evidence="8">Leaves</tissue>
    </source>
</reference>
<accession>A0A4Y7KGC1</accession>
<dbReference type="SUPFAM" id="SSF53067">
    <property type="entry name" value="Actin-like ATPase domain"/>
    <property type="match status" value="1"/>
</dbReference>
<dbReference type="GO" id="GO:0001678">
    <property type="term" value="P:intracellular glucose homeostasis"/>
    <property type="evidence" value="ECO:0007669"/>
    <property type="project" value="InterPro"/>
</dbReference>
<proteinExistence type="inferred from homology"/>
<evidence type="ECO:0000313" key="9">
    <source>
        <dbReference type="Proteomes" id="UP000316621"/>
    </source>
</evidence>
<dbReference type="PRINTS" id="PR00475">
    <property type="entry name" value="HEXOKINASE"/>
</dbReference>
<keyword evidence="6" id="KW-0418">Kinase</keyword>
<evidence type="ECO:0000259" key="7">
    <source>
        <dbReference type="Pfam" id="PF00349"/>
    </source>
</evidence>
<organism evidence="8 9">
    <name type="scientific">Papaver somniferum</name>
    <name type="common">Opium poppy</name>
    <dbReference type="NCBI Taxonomy" id="3469"/>
    <lineage>
        <taxon>Eukaryota</taxon>
        <taxon>Viridiplantae</taxon>
        <taxon>Streptophyta</taxon>
        <taxon>Embryophyta</taxon>
        <taxon>Tracheophyta</taxon>
        <taxon>Spermatophyta</taxon>
        <taxon>Magnoliopsida</taxon>
        <taxon>Ranunculales</taxon>
        <taxon>Papaveraceae</taxon>
        <taxon>Papaveroideae</taxon>
        <taxon>Papaver</taxon>
    </lineage>
</organism>
<keyword evidence="6" id="KW-0808">Transferase</keyword>
<gene>
    <name evidence="8" type="ORF">C5167_035542</name>
</gene>
<comment type="catalytic activity">
    <reaction evidence="4">
        <text>a D-hexose + ATP = a D-hexose 6-phosphate + ADP + H(+)</text>
        <dbReference type="Rhea" id="RHEA:22740"/>
        <dbReference type="ChEBI" id="CHEBI:4194"/>
        <dbReference type="ChEBI" id="CHEBI:15378"/>
        <dbReference type="ChEBI" id="CHEBI:30616"/>
        <dbReference type="ChEBI" id="CHEBI:229467"/>
        <dbReference type="ChEBI" id="CHEBI:456216"/>
        <dbReference type="EC" id="2.7.1.1"/>
    </reaction>
    <physiologicalReaction direction="left-to-right" evidence="4">
        <dbReference type="Rhea" id="RHEA:22741"/>
    </physiologicalReaction>
</comment>
<dbReference type="EMBL" id="CM010721">
    <property type="protein sequence ID" value="RZC72404.1"/>
    <property type="molecule type" value="Genomic_DNA"/>
</dbReference>
<dbReference type="PANTHER" id="PTHR19443:SF16">
    <property type="entry name" value="HEXOKINASE TYPE 1-RELATED"/>
    <property type="match status" value="1"/>
</dbReference>
<comment type="pathway">
    <text evidence="1">Carbohydrate degradation; glycolysis; D-glyceraldehyde 3-phosphate and glycerone phosphate from D-glucose: step 1/4.</text>
</comment>
<comment type="catalytic activity">
    <reaction evidence="5">
        <text>D-fructose + ATP = D-fructose 6-phosphate + ADP + H(+)</text>
        <dbReference type="Rhea" id="RHEA:16125"/>
        <dbReference type="ChEBI" id="CHEBI:15378"/>
        <dbReference type="ChEBI" id="CHEBI:30616"/>
        <dbReference type="ChEBI" id="CHEBI:37721"/>
        <dbReference type="ChEBI" id="CHEBI:61527"/>
        <dbReference type="ChEBI" id="CHEBI:456216"/>
        <dbReference type="EC" id="2.7.1.1"/>
    </reaction>
    <physiologicalReaction direction="left-to-right" evidence="5">
        <dbReference type="Rhea" id="RHEA:16126"/>
    </physiologicalReaction>
</comment>
<dbReference type="Proteomes" id="UP000316621">
    <property type="component" value="Chromosome 7"/>
</dbReference>
<dbReference type="Gene3D" id="3.30.420.40">
    <property type="match status" value="1"/>
</dbReference>
<keyword evidence="3 6" id="KW-0324">Glycolysis</keyword>
<keyword evidence="9" id="KW-1185">Reference proteome</keyword>
<dbReference type="GO" id="GO:0008865">
    <property type="term" value="F:fructokinase activity"/>
    <property type="evidence" value="ECO:0007669"/>
    <property type="project" value="TreeGrafter"/>
</dbReference>
<dbReference type="AlphaFoldDB" id="A0A4Y7KGC1"/>
<evidence type="ECO:0000256" key="3">
    <source>
        <dbReference type="ARBA" id="ARBA00023152"/>
    </source>
</evidence>
<dbReference type="GO" id="GO:0005829">
    <property type="term" value="C:cytosol"/>
    <property type="evidence" value="ECO:0007669"/>
    <property type="project" value="TreeGrafter"/>
</dbReference>
<dbReference type="GO" id="GO:0006096">
    <property type="term" value="P:glycolytic process"/>
    <property type="evidence" value="ECO:0007669"/>
    <property type="project" value="UniProtKB-KW"/>
</dbReference>
<evidence type="ECO:0000256" key="2">
    <source>
        <dbReference type="ARBA" id="ARBA00005028"/>
    </source>
</evidence>
<dbReference type="Gene3D" id="3.40.367.20">
    <property type="match status" value="1"/>
</dbReference>
<dbReference type="GO" id="GO:0005524">
    <property type="term" value="F:ATP binding"/>
    <property type="evidence" value="ECO:0007669"/>
    <property type="project" value="UniProtKB-UniRule"/>
</dbReference>
<dbReference type="InterPro" id="IPR022672">
    <property type="entry name" value="Hexokinase_N"/>
</dbReference>
<dbReference type="PROSITE" id="PS51748">
    <property type="entry name" value="HEXOKINASE_2"/>
    <property type="match status" value="1"/>
</dbReference>
<evidence type="ECO:0000256" key="4">
    <source>
        <dbReference type="ARBA" id="ARBA00044613"/>
    </source>
</evidence>
<name>A0A4Y7KGC1_PAPSO</name>
<dbReference type="STRING" id="3469.A0A4Y7KGC1"/>
<dbReference type="Gramene" id="RZC72404">
    <property type="protein sequence ID" value="RZC72404"/>
    <property type="gene ID" value="C5167_035542"/>
</dbReference>
<keyword evidence="6" id="KW-0547">Nucleotide-binding</keyword>
<dbReference type="OMA" id="MATMELI"/>
<comment type="pathway">
    <text evidence="2">Carbohydrate metabolism; hexose metabolism.</text>
</comment>